<protein>
    <submittedName>
        <fullName evidence="2">Uncharacterized protein</fullName>
    </submittedName>
</protein>
<proteinExistence type="predicted"/>
<sequence>MFGIQPNRSKTDQQIAELQQRINEVERLCEATCDEIQDKYGAAILATILRSHLINSRVPRSRQVNS</sequence>
<accession>B4VT55</accession>
<dbReference type="EMBL" id="DS989851">
    <property type="protein sequence ID" value="EDX74923.1"/>
    <property type="molecule type" value="Genomic_DNA"/>
</dbReference>
<dbReference type="AlphaFoldDB" id="B4VT55"/>
<name>B4VT55_9CYAN</name>
<dbReference type="Proteomes" id="UP000003835">
    <property type="component" value="Unassembled WGS sequence"/>
</dbReference>
<evidence type="ECO:0000313" key="3">
    <source>
        <dbReference type="Proteomes" id="UP000003835"/>
    </source>
</evidence>
<gene>
    <name evidence="2" type="ORF">MC7420_797</name>
</gene>
<reference evidence="2 3" key="1">
    <citation type="submission" date="2008-07" db="EMBL/GenBank/DDBJ databases">
        <authorList>
            <person name="Tandeau de Marsac N."/>
            <person name="Ferriera S."/>
            <person name="Johnson J."/>
            <person name="Kravitz S."/>
            <person name="Beeson K."/>
            <person name="Sutton G."/>
            <person name="Rogers Y.-H."/>
            <person name="Friedman R."/>
            <person name="Frazier M."/>
            <person name="Venter J.C."/>
        </authorList>
    </citation>
    <scope>NUCLEOTIDE SEQUENCE [LARGE SCALE GENOMIC DNA]</scope>
    <source>
        <strain evidence="2 3">PCC 7420</strain>
    </source>
</reference>
<keyword evidence="1" id="KW-0175">Coiled coil</keyword>
<feature type="coiled-coil region" evidence="1">
    <location>
        <begin position="8"/>
        <end position="35"/>
    </location>
</feature>
<organism evidence="2 3">
    <name type="scientific">Coleofasciculus chthonoplastes PCC 7420</name>
    <dbReference type="NCBI Taxonomy" id="118168"/>
    <lineage>
        <taxon>Bacteria</taxon>
        <taxon>Bacillati</taxon>
        <taxon>Cyanobacteriota</taxon>
        <taxon>Cyanophyceae</taxon>
        <taxon>Coleofasciculales</taxon>
        <taxon>Coleofasciculaceae</taxon>
        <taxon>Coleofasciculus</taxon>
    </lineage>
</organism>
<keyword evidence="3" id="KW-1185">Reference proteome</keyword>
<dbReference type="HOGENOM" id="CLU_2823679_0_0_3"/>
<dbReference type="RefSeq" id="WP_006101743.1">
    <property type="nucleotide sequence ID" value="NZ_DS989851.1"/>
</dbReference>
<evidence type="ECO:0000313" key="2">
    <source>
        <dbReference type="EMBL" id="EDX74923.1"/>
    </source>
</evidence>
<evidence type="ECO:0000256" key="1">
    <source>
        <dbReference type="SAM" id="Coils"/>
    </source>
</evidence>